<dbReference type="RefSeq" id="WP_204430085.1">
    <property type="nucleotide sequence ID" value="NZ_JANRHJ010000008.1"/>
</dbReference>
<comment type="caution">
    <text evidence="1">The sequence shown here is derived from an EMBL/GenBank/DDBJ whole genome shotgun (WGS) entry which is preliminary data.</text>
</comment>
<accession>A0AAW5N166</accession>
<keyword evidence="2" id="KW-1185">Reference proteome</keyword>
<evidence type="ECO:0000313" key="1">
    <source>
        <dbReference type="EMBL" id="MCR8874077.1"/>
    </source>
</evidence>
<sequence length="79" mass="9613">MSPIEENKIQPLTEYIQLKIEIAYQKAISRTSILHRKEYIDQLAMEIFIDMMRNDSQLRYYMQPIIKRMVQRCGKEYIL</sequence>
<gene>
    <name evidence="1" type="ORF">NW209_08640</name>
</gene>
<evidence type="ECO:0000313" key="2">
    <source>
        <dbReference type="Proteomes" id="UP001204579"/>
    </source>
</evidence>
<name>A0AAW5N166_9BACT</name>
<proteinExistence type="predicted"/>
<dbReference type="Proteomes" id="UP001204579">
    <property type="component" value="Unassembled WGS sequence"/>
</dbReference>
<dbReference type="AlphaFoldDB" id="A0AAW5N166"/>
<protein>
    <submittedName>
        <fullName evidence="1">Uncharacterized protein</fullName>
    </submittedName>
</protein>
<dbReference type="EMBL" id="JANRHJ010000008">
    <property type="protein sequence ID" value="MCR8874077.1"/>
    <property type="molecule type" value="Genomic_DNA"/>
</dbReference>
<organism evidence="1 2">
    <name type="scientific">Phocaeicola barnesiae</name>
    <dbReference type="NCBI Taxonomy" id="376804"/>
    <lineage>
        <taxon>Bacteria</taxon>
        <taxon>Pseudomonadati</taxon>
        <taxon>Bacteroidota</taxon>
        <taxon>Bacteroidia</taxon>
        <taxon>Bacteroidales</taxon>
        <taxon>Bacteroidaceae</taxon>
        <taxon>Phocaeicola</taxon>
    </lineage>
</organism>
<reference evidence="1 2" key="1">
    <citation type="submission" date="2022-08" db="EMBL/GenBank/DDBJ databases">
        <authorList>
            <person name="Zeman M."/>
            <person name="Kubasova T."/>
        </authorList>
    </citation>
    <scope>NUCLEOTIDE SEQUENCE [LARGE SCALE GENOMIC DNA]</scope>
    <source>
        <strain evidence="1 2">ET62</strain>
    </source>
</reference>